<dbReference type="GO" id="GO:0004519">
    <property type="term" value="F:endonuclease activity"/>
    <property type="evidence" value="ECO:0007669"/>
    <property type="project" value="UniProtKB-UniRule"/>
</dbReference>
<evidence type="ECO:0000259" key="13">
    <source>
        <dbReference type="SMART" id="SM00892"/>
    </source>
</evidence>
<evidence type="ECO:0000256" key="6">
    <source>
        <dbReference type="ARBA" id="ARBA00022801"/>
    </source>
</evidence>
<keyword evidence="4 9" id="KW-0479">Metal-binding</keyword>
<proteinExistence type="inferred from homology"/>
<dbReference type="Proteomes" id="UP000199437">
    <property type="component" value="Unassembled WGS sequence"/>
</dbReference>
<evidence type="ECO:0000256" key="4">
    <source>
        <dbReference type="ARBA" id="ARBA00022723"/>
    </source>
</evidence>
<dbReference type="Pfam" id="PF01223">
    <property type="entry name" value="Endonuclease_NS"/>
    <property type="match status" value="1"/>
</dbReference>
<reference evidence="15" key="1">
    <citation type="submission" date="2016-10" db="EMBL/GenBank/DDBJ databases">
        <authorList>
            <person name="Varghese N."/>
            <person name="Submissions S."/>
        </authorList>
    </citation>
    <scope>NUCLEOTIDE SEQUENCE [LARGE SCALE GENOMIC DNA]</scope>
    <source>
        <strain evidence="15">CGMCC 1.12402</strain>
    </source>
</reference>
<dbReference type="CDD" id="cd00091">
    <property type="entry name" value="NUC"/>
    <property type="match status" value="1"/>
</dbReference>
<feature type="active site" description="Proton acceptor" evidence="8">
    <location>
        <position position="196"/>
    </location>
</feature>
<dbReference type="Gene3D" id="3.40.570.10">
    <property type="entry name" value="Extracellular Endonuclease, subunit A"/>
    <property type="match status" value="1"/>
</dbReference>
<sequence>MAKKRASSSRKTSGRRAPAKKKSGFSLGKFTLGLIILMGLGYGALAIWEGKLVPDSLSDFELPEILDEPLNTEPAQSPQPNTKPEPEVETPKPTTSGTSAAPSQSQLEAFDLYFTAAFDFMWPKYSTNETIIERPYYTIRYSEPHEQAIWVAYKLSADSLKQKTYERKDDFREDPRVRTKSASLADYKGSGYDRGHLAPAADFSYDEFALSQSFYMSNMSPQNPSFNRGIWKKLEEQVRDWAMENDNIYVVTGPVLSDGLTTIGKNEVAIPKYYYKIVLDVQKPEIKAIAFLMKNEGSKAELSSFVVTIDSVEQLTGLDFFPSMPDDMERMLESSKSTTGWKW</sequence>
<dbReference type="EC" id="3.1.30.-" evidence="10"/>
<dbReference type="STRING" id="1267423.SAMN05216290_2320"/>
<dbReference type="InterPro" id="IPR020821">
    <property type="entry name" value="ENPP1-3/EXOG-like_nuc-like"/>
</dbReference>
<keyword evidence="6 10" id="KW-0378">Hydrolase</keyword>
<name>A0A1I0QGU2_9BACT</name>
<dbReference type="GO" id="GO:0003676">
    <property type="term" value="F:nucleic acid binding"/>
    <property type="evidence" value="ECO:0007669"/>
    <property type="project" value="InterPro"/>
</dbReference>
<accession>A0A1I0QGU2</accession>
<organism evidence="14 15">
    <name type="scientific">Roseivirga pacifica</name>
    <dbReference type="NCBI Taxonomy" id="1267423"/>
    <lineage>
        <taxon>Bacteria</taxon>
        <taxon>Pseudomonadati</taxon>
        <taxon>Bacteroidota</taxon>
        <taxon>Cytophagia</taxon>
        <taxon>Cytophagales</taxon>
        <taxon>Roseivirgaceae</taxon>
        <taxon>Roseivirga</taxon>
    </lineage>
</organism>
<keyword evidence="7" id="KW-0460">Magnesium</keyword>
<evidence type="ECO:0000256" key="9">
    <source>
        <dbReference type="PIRSR" id="PIRSR640255-2"/>
    </source>
</evidence>
<keyword evidence="15" id="KW-1185">Reference proteome</keyword>
<evidence type="ECO:0000313" key="14">
    <source>
        <dbReference type="EMBL" id="SEW26177.1"/>
    </source>
</evidence>
<feature type="region of interest" description="Disordered" evidence="11">
    <location>
        <begin position="70"/>
        <end position="102"/>
    </location>
</feature>
<dbReference type="EMBL" id="FOIR01000002">
    <property type="protein sequence ID" value="SEW26177.1"/>
    <property type="molecule type" value="Genomic_DNA"/>
</dbReference>
<comment type="cofactor">
    <cofactor evidence="1 10">
        <name>Mg(2+)</name>
        <dbReference type="ChEBI" id="CHEBI:18420"/>
    </cofactor>
</comment>
<feature type="binding site" evidence="9">
    <location>
        <position position="227"/>
    </location>
    <ligand>
        <name>Mg(2+)</name>
        <dbReference type="ChEBI" id="CHEBI:18420"/>
        <note>catalytic</note>
    </ligand>
</feature>
<dbReference type="SUPFAM" id="SSF54060">
    <property type="entry name" value="His-Me finger endonucleases"/>
    <property type="match status" value="1"/>
</dbReference>
<keyword evidence="5 10" id="KW-0255">Endonuclease</keyword>
<dbReference type="InterPro" id="IPR044925">
    <property type="entry name" value="His-Me_finger_sf"/>
</dbReference>
<evidence type="ECO:0000256" key="7">
    <source>
        <dbReference type="ARBA" id="ARBA00022842"/>
    </source>
</evidence>
<dbReference type="InterPro" id="IPR018524">
    <property type="entry name" value="DNA/RNA_endonuclease_AS"/>
</dbReference>
<evidence type="ECO:0000256" key="5">
    <source>
        <dbReference type="ARBA" id="ARBA00022759"/>
    </source>
</evidence>
<dbReference type="PROSITE" id="PS01070">
    <property type="entry name" value="NUCLEASE_NON_SPEC"/>
    <property type="match status" value="1"/>
</dbReference>
<feature type="domain" description="ENPP1-3/EXOG-like endonuclease/phosphodiesterase" evidence="12">
    <location>
        <begin position="134"/>
        <end position="327"/>
    </location>
</feature>
<dbReference type="PANTHER" id="PTHR13966:SF5">
    <property type="entry name" value="ENDONUCLEASE G, MITOCHONDRIAL"/>
    <property type="match status" value="1"/>
</dbReference>
<dbReference type="InterPro" id="IPR044929">
    <property type="entry name" value="DNA/RNA_non-sp_Endonuclease_sf"/>
</dbReference>
<evidence type="ECO:0000256" key="11">
    <source>
        <dbReference type="SAM" id="MobiDB-lite"/>
    </source>
</evidence>
<feature type="region of interest" description="Disordered" evidence="11">
    <location>
        <begin position="1"/>
        <end position="22"/>
    </location>
</feature>
<gene>
    <name evidence="14" type="ORF">SAMN05216290_2320</name>
</gene>
<keyword evidence="3 10" id="KW-0540">Nuclease</keyword>
<evidence type="ECO:0000256" key="3">
    <source>
        <dbReference type="ARBA" id="ARBA00022722"/>
    </source>
</evidence>
<dbReference type="PANTHER" id="PTHR13966">
    <property type="entry name" value="ENDONUCLEASE RELATED"/>
    <property type="match status" value="1"/>
</dbReference>
<dbReference type="InterPro" id="IPR040255">
    <property type="entry name" value="Non-specific_endonuclease"/>
</dbReference>
<evidence type="ECO:0000256" key="1">
    <source>
        <dbReference type="ARBA" id="ARBA00001946"/>
    </source>
</evidence>
<evidence type="ECO:0000256" key="2">
    <source>
        <dbReference type="ARBA" id="ARBA00010052"/>
    </source>
</evidence>
<dbReference type="SMART" id="SM00892">
    <property type="entry name" value="Endonuclease_NS"/>
    <property type="match status" value="1"/>
</dbReference>
<evidence type="ECO:0000313" key="15">
    <source>
        <dbReference type="Proteomes" id="UP000199437"/>
    </source>
</evidence>
<dbReference type="AlphaFoldDB" id="A0A1I0QGU2"/>
<dbReference type="GeneID" id="99987022"/>
<evidence type="ECO:0000256" key="10">
    <source>
        <dbReference type="RuleBase" id="RU366055"/>
    </source>
</evidence>
<protein>
    <recommendedName>
        <fullName evidence="10">Endonuclease</fullName>
        <ecNumber evidence="10">3.1.30.-</ecNumber>
    </recommendedName>
</protein>
<evidence type="ECO:0000259" key="12">
    <source>
        <dbReference type="SMART" id="SM00477"/>
    </source>
</evidence>
<evidence type="ECO:0000256" key="8">
    <source>
        <dbReference type="PIRSR" id="PIRSR640255-1"/>
    </source>
</evidence>
<comment type="similarity">
    <text evidence="2 10">Belongs to the DNA/RNA non-specific endonuclease family.</text>
</comment>
<dbReference type="GO" id="GO:0046872">
    <property type="term" value="F:metal ion binding"/>
    <property type="evidence" value="ECO:0007669"/>
    <property type="project" value="UniProtKB-KW"/>
</dbReference>
<dbReference type="RefSeq" id="WP_222843639.1">
    <property type="nucleotide sequence ID" value="NZ_FOIR01000002.1"/>
</dbReference>
<dbReference type="SMART" id="SM00477">
    <property type="entry name" value="NUC"/>
    <property type="match status" value="1"/>
</dbReference>
<dbReference type="InterPro" id="IPR001604">
    <property type="entry name" value="Endo_G_ENPP1-like_dom"/>
</dbReference>
<dbReference type="GO" id="GO:0016787">
    <property type="term" value="F:hydrolase activity"/>
    <property type="evidence" value="ECO:0007669"/>
    <property type="project" value="UniProtKB-KW"/>
</dbReference>
<feature type="domain" description="DNA/RNA non-specific endonuclease/pyrophosphatase/phosphodiesterase" evidence="13">
    <location>
        <begin position="133"/>
        <end position="327"/>
    </location>
</feature>